<comment type="caution">
    <text evidence="2">The sequence shown here is derived from an EMBL/GenBank/DDBJ whole genome shotgun (WGS) entry which is preliminary data.</text>
</comment>
<protein>
    <submittedName>
        <fullName evidence="2">Uncharacterized protein</fullName>
    </submittedName>
</protein>
<feature type="region of interest" description="Disordered" evidence="1">
    <location>
        <begin position="116"/>
        <end position="135"/>
    </location>
</feature>
<feature type="region of interest" description="Disordered" evidence="1">
    <location>
        <begin position="80"/>
        <end position="99"/>
    </location>
</feature>
<sequence>MGQLAQTANCCPRQCYETTEQYYSYSRGQDATTAELKKDVDYLKSTDISMIFGTVKAPDAPEKPQNAARHGDGMVHIVDPESKAETDEEIFEEATSDDKIETEEIMINVAVQASLAKSPAATSSEAGPSGGHSGY</sequence>
<dbReference type="Proteomes" id="UP000824120">
    <property type="component" value="Chromosome 1"/>
</dbReference>
<keyword evidence="3" id="KW-1185">Reference proteome</keyword>
<accession>A0A9J6B440</accession>
<gene>
    <name evidence="2" type="ORF">H5410_002876</name>
</gene>
<proteinExistence type="predicted"/>
<dbReference type="AlphaFoldDB" id="A0A9J6B440"/>
<evidence type="ECO:0000313" key="3">
    <source>
        <dbReference type="Proteomes" id="UP000824120"/>
    </source>
</evidence>
<evidence type="ECO:0000313" key="2">
    <source>
        <dbReference type="EMBL" id="KAG5631159.1"/>
    </source>
</evidence>
<organism evidence="2 3">
    <name type="scientific">Solanum commersonii</name>
    <name type="common">Commerson's wild potato</name>
    <name type="synonym">Commerson's nightshade</name>
    <dbReference type="NCBI Taxonomy" id="4109"/>
    <lineage>
        <taxon>Eukaryota</taxon>
        <taxon>Viridiplantae</taxon>
        <taxon>Streptophyta</taxon>
        <taxon>Embryophyta</taxon>
        <taxon>Tracheophyta</taxon>
        <taxon>Spermatophyta</taxon>
        <taxon>Magnoliopsida</taxon>
        <taxon>eudicotyledons</taxon>
        <taxon>Gunneridae</taxon>
        <taxon>Pentapetalae</taxon>
        <taxon>asterids</taxon>
        <taxon>lamiids</taxon>
        <taxon>Solanales</taxon>
        <taxon>Solanaceae</taxon>
        <taxon>Solanoideae</taxon>
        <taxon>Solaneae</taxon>
        <taxon>Solanum</taxon>
    </lineage>
</organism>
<reference evidence="2 3" key="1">
    <citation type="submission" date="2020-09" db="EMBL/GenBank/DDBJ databases">
        <title>De no assembly of potato wild relative species, Solanum commersonii.</title>
        <authorList>
            <person name="Cho K."/>
        </authorList>
    </citation>
    <scope>NUCLEOTIDE SEQUENCE [LARGE SCALE GENOMIC DNA]</scope>
    <source>
        <strain evidence="2">LZ3.2</strain>
        <tissue evidence="2">Leaf</tissue>
    </source>
</reference>
<evidence type="ECO:0000256" key="1">
    <source>
        <dbReference type="SAM" id="MobiDB-lite"/>
    </source>
</evidence>
<feature type="compositionally biased region" description="Acidic residues" evidence="1">
    <location>
        <begin position="86"/>
        <end position="99"/>
    </location>
</feature>
<dbReference type="EMBL" id="JACXVP010000001">
    <property type="protein sequence ID" value="KAG5631159.1"/>
    <property type="molecule type" value="Genomic_DNA"/>
</dbReference>
<name>A0A9J6B440_SOLCO</name>